<dbReference type="Proteomes" id="UP001281410">
    <property type="component" value="Unassembled WGS sequence"/>
</dbReference>
<organism evidence="2 3">
    <name type="scientific">Dipteronia sinensis</name>
    <dbReference type="NCBI Taxonomy" id="43782"/>
    <lineage>
        <taxon>Eukaryota</taxon>
        <taxon>Viridiplantae</taxon>
        <taxon>Streptophyta</taxon>
        <taxon>Embryophyta</taxon>
        <taxon>Tracheophyta</taxon>
        <taxon>Spermatophyta</taxon>
        <taxon>Magnoliopsida</taxon>
        <taxon>eudicotyledons</taxon>
        <taxon>Gunneridae</taxon>
        <taxon>Pentapetalae</taxon>
        <taxon>rosids</taxon>
        <taxon>malvids</taxon>
        <taxon>Sapindales</taxon>
        <taxon>Sapindaceae</taxon>
        <taxon>Hippocastanoideae</taxon>
        <taxon>Acereae</taxon>
        <taxon>Dipteronia</taxon>
    </lineage>
</organism>
<gene>
    <name evidence="2" type="ORF">Dsin_007481</name>
</gene>
<feature type="compositionally biased region" description="Acidic residues" evidence="1">
    <location>
        <begin position="545"/>
        <end position="554"/>
    </location>
</feature>
<feature type="region of interest" description="Disordered" evidence="1">
    <location>
        <begin position="275"/>
        <end position="310"/>
    </location>
</feature>
<comment type="caution">
    <text evidence="2">The sequence shown here is derived from an EMBL/GenBank/DDBJ whole genome shotgun (WGS) entry which is preliminary data.</text>
</comment>
<dbReference type="PANTHER" id="PTHR34427:SF5">
    <property type="entry name" value="DUF4283 DOMAIN-CONTAINING PROTEIN"/>
    <property type="match status" value="1"/>
</dbReference>
<feature type="compositionally biased region" description="Basic and acidic residues" evidence="1">
    <location>
        <begin position="282"/>
        <end position="295"/>
    </location>
</feature>
<accession>A0AAE0EGV8</accession>
<reference evidence="2" key="1">
    <citation type="journal article" date="2023" name="Plant J.">
        <title>Genome sequences and population genomics provide insights into the demographic history, inbreeding, and mutation load of two 'living fossil' tree species of Dipteronia.</title>
        <authorList>
            <person name="Feng Y."/>
            <person name="Comes H.P."/>
            <person name="Chen J."/>
            <person name="Zhu S."/>
            <person name="Lu R."/>
            <person name="Zhang X."/>
            <person name="Li P."/>
            <person name="Qiu J."/>
            <person name="Olsen K.M."/>
            <person name="Qiu Y."/>
        </authorList>
    </citation>
    <scope>NUCLEOTIDE SEQUENCE</scope>
    <source>
        <strain evidence="2">NBL</strain>
    </source>
</reference>
<evidence type="ECO:0008006" key="4">
    <source>
        <dbReference type="Google" id="ProtNLM"/>
    </source>
</evidence>
<evidence type="ECO:0000313" key="2">
    <source>
        <dbReference type="EMBL" id="KAK3227619.1"/>
    </source>
</evidence>
<sequence length="582" mass="65900">MKVGGGVHQKASTEVEAKARWESRQRHWKKSSYMDVLKAESNAREEGREASSGSSELVLTNSAVSDKQWLHYSAIGVLRSFSNVSKVRRRLLNRGFSFSAKFLGGRAILWSFESSHECEGFIRNSFFWKDMFCSMEKWSEVRSFEDKPCWFSLIGIALDYWNEKFFHKVGSKLGDLLLVDKESILRHRLDTARMLILVSPNQMVPKEIKVVDGRRFFFVSVEMEASPTNTGWIMDLLGLQRGFERAERECLSLTDTSQMQNQEGRRAEMALELRSNQSLGKRSIEPRESDQKGRCDGVGQGDGIKDTFRQDRSPIKAGGFVKGVVDIGKEVEGLKPRKFPTSFSNLSGKLIIGKARPDNCNKWSTGGMSSSSSDDTAEVGQFFHSDRFRGENSKTQKIQEWAIDDGLRESSKGPQCIDIEKKNRGNCSGEAPKKAHTEGMVLLLTKSPSIKEEAQRPLKEPSERPNSISFHQPEEGSGQGIRYQLRPTQTQMFPVEDTSIGDAMVGEKSVQKRRGRPQRMRMSIRSSKKGVKKRGSKEVELGPETNDDTNTDWNLDEEVAKSWFQNRARMVEEETGQSRQKC</sequence>
<keyword evidence="3" id="KW-1185">Reference proteome</keyword>
<proteinExistence type="predicted"/>
<dbReference type="EMBL" id="JANJYJ010000002">
    <property type="protein sequence ID" value="KAK3227619.1"/>
    <property type="molecule type" value="Genomic_DNA"/>
</dbReference>
<evidence type="ECO:0000313" key="3">
    <source>
        <dbReference type="Proteomes" id="UP001281410"/>
    </source>
</evidence>
<dbReference type="PANTHER" id="PTHR34427">
    <property type="entry name" value="DUF4283 DOMAIN PROTEIN"/>
    <property type="match status" value="1"/>
</dbReference>
<protein>
    <recommendedName>
        <fullName evidence="4">DUF4283 domain-containing protein</fullName>
    </recommendedName>
</protein>
<feature type="compositionally biased region" description="Basic and acidic residues" evidence="1">
    <location>
        <begin position="449"/>
        <end position="463"/>
    </location>
</feature>
<evidence type="ECO:0000256" key="1">
    <source>
        <dbReference type="SAM" id="MobiDB-lite"/>
    </source>
</evidence>
<feature type="region of interest" description="Disordered" evidence="1">
    <location>
        <begin position="446"/>
        <end position="481"/>
    </location>
</feature>
<feature type="compositionally biased region" description="Basic residues" evidence="1">
    <location>
        <begin position="526"/>
        <end position="535"/>
    </location>
</feature>
<dbReference type="AlphaFoldDB" id="A0AAE0EGV8"/>
<feature type="region of interest" description="Disordered" evidence="1">
    <location>
        <begin position="506"/>
        <end position="554"/>
    </location>
</feature>
<name>A0AAE0EGV8_9ROSI</name>